<dbReference type="RefSeq" id="WP_070987338.1">
    <property type="nucleotide sequence ID" value="NZ_MKJU01000032.1"/>
</dbReference>
<dbReference type="Proteomes" id="UP000179786">
    <property type="component" value="Unassembled WGS sequence"/>
</dbReference>
<sequence length="81" mass="9362">MRTLSLQHPLMLEAVHKVLSEQLSISEAAHQYVLPKRSVYRAVRLAQAKPKQQSERLEATKQVLEQHLQEIEQSLRGLQHV</sequence>
<comment type="caution">
    <text evidence="3">The sequence shown here is derived from an EMBL/GenBank/DDBJ whole genome shotgun (WGS) entry which is preliminary data.</text>
</comment>
<evidence type="ECO:0000256" key="1">
    <source>
        <dbReference type="SAM" id="Coils"/>
    </source>
</evidence>
<evidence type="ECO:0000313" key="4">
    <source>
        <dbReference type="Proteomes" id="UP000179786"/>
    </source>
</evidence>
<proteinExistence type="predicted"/>
<dbReference type="EMBL" id="MKJU01000032">
    <property type="protein sequence ID" value="OHU87362.1"/>
    <property type="molecule type" value="Genomic_DNA"/>
</dbReference>
<reference evidence="3 4" key="1">
    <citation type="submission" date="2016-09" db="EMBL/GenBank/DDBJ databases">
        <title>Pseudoalteromonas amylolytica sp. nov., isolated from the surface seawater.</title>
        <authorList>
            <person name="Wu Y.-H."/>
            <person name="Cheng H."/>
            <person name="Jin X.-B."/>
            <person name="Wang C.-S."/>
            <person name="Xu X.-W."/>
        </authorList>
    </citation>
    <scope>NUCLEOTIDE SEQUENCE [LARGE SCALE GENOMIC DNA]</scope>
    <source>
        <strain evidence="3 4">JW1</strain>
    </source>
</reference>
<feature type="coiled-coil region" evidence="1">
    <location>
        <begin position="54"/>
        <end position="81"/>
    </location>
</feature>
<evidence type="ECO:0000313" key="3">
    <source>
        <dbReference type="EMBL" id="OHU87362.1"/>
    </source>
</evidence>
<evidence type="ECO:0000259" key="2">
    <source>
        <dbReference type="Pfam" id="PF05225"/>
    </source>
</evidence>
<dbReference type="InterPro" id="IPR007889">
    <property type="entry name" value="HTH_Psq"/>
</dbReference>
<feature type="domain" description="HTH psq-type" evidence="2">
    <location>
        <begin position="11"/>
        <end position="45"/>
    </location>
</feature>
<protein>
    <recommendedName>
        <fullName evidence="2">HTH psq-type domain-containing protein</fullName>
    </recommendedName>
</protein>
<dbReference type="AlphaFoldDB" id="A0A1S1MP33"/>
<dbReference type="OrthoDB" id="6293231at2"/>
<dbReference type="Pfam" id="PF05225">
    <property type="entry name" value="HTH_psq"/>
    <property type="match status" value="1"/>
</dbReference>
<name>A0A1S1MP33_9GAMM</name>
<dbReference type="GO" id="GO:0003677">
    <property type="term" value="F:DNA binding"/>
    <property type="evidence" value="ECO:0007669"/>
    <property type="project" value="InterPro"/>
</dbReference>
<keyword evidence="4" id="KW-1185">Reference proteome</keyword>
<gene>
    <name evidence="3" type="ORF">BET10_20780</name>
</gene>
<accession>A0A1S1MP33</accession>
<keyword evidence="1" id="KW-0175">Coiled coil</keyword>
<dbReference type="STRING" id="1859457.BET10_20780"/>
<organism evidence="3 4">
    <name type="scientific">Pseudoalteromonas amylolytica</name>
    <dbReference type="NCBI Taxonomy" id="1859457"/>
    <lineage>
        <taxon>Bacteria</taxon>
        <taxon>Pseudomonadati</taxon>
        <taxon>Pseudomonadota</taxon>
        <taxon>Gammaproteobacteria</taxon>
        <taxon>Alteromonadales</taxon>
        <taxon>Pseudoalteromonadaceae</taxon>
        <taxon>Pseudoalteromonas</taxon>
    </lineage>
</organism>